<dbReference type="Proteomes" id="UP000828390">
    <property type="component" value="Unassembled WGS sequence"/>
</dbReference>
<dbReference type="AlphaFoldDB" id="A0A9D4KAT9"/>
<reference evidence="2" key="2">
    <citation type="submission" date="2020-11" db="EMBL/GenBank/DDBJ databases">
        <authorList>
            <person name="McCartney M.A."/>
            <person name="Auch B."/>
            <person name="Kono T."/>
            <person name="Mallez S."/>
            <person name="Becker A."/>
            <person name="Gohl D.M."/>
            <person name="Silverstein K.A.T."/>
            <person name="Koren S."/>
            <person name="Bechman K.B."/>
            <person name="Herman A."/>
            <person name="Abrahante J.E."/>
            <person name="Garbe J."/>
        </authorList>
    </citation>
    <scope>NUCLEOTIDE SEQUENCE</scope>
    <source>
        <strain evidence="2">Duluth1</strain>
        <tissue evidence="2">Whole animal</tissue>
    </source>
</reference>
<organism evidence="2 3">
    <name type="scientific">Dreissena polymorpha</name>
    <name type="common">Zebra mussel</name>
    <name type="synonym">Mytilus polymorpha</name>
    <dbReference type="NCBI Taxonomy" id="45954"/>
    <lineage>
        <taxon>Eukaryota</taxon>
        <taxon>Metazoa</taxon>
        <taxon>Spiralia</taxon>
        <taxon>Lophotrochozoa</taxon>
        <taxon>Mollusca</taxon>
        <taxon>Bivalvia</taxon>
        <taxon>Autobranchia</taxon>
        <taxon>Heteroconchia</taxon>
        <taxon>Euheterodonta</taxon>
        <taxon>Imparidentia</taxon>
        <taxon>Neoheterodontei</taxon>
        <taxon>Myida</taxon>
        <taxon>Dreissenoidea</taxon>
        <taxon>Dreissenidae</taxon>
        <taxon>Dreissena</taxon>
    </lineage>
</organism>
<evidence type="ECO:0000313" key="3">
    <source>
        <dbReference type="Proteomes" id="UP000828390"/>
    </source>
</evidence>
<accession>A0A9D4KAT9</accession>
<evidence type="ECO:0000313" key="2">
    <source>
        <dbReference type="EMBL" id="KAH3836375.1"/>
    </source>
</evidence>
<reference evidence="2" key="1">
    <citation type="journal article" date="2019" name="bioRxiv">
        <title>The Genome of the Zebra Mussel, Dreissena polymorpha: A Resource for Invasive Species Research.</title>
        <authorList>
            <person name="McCartney M.A."/>
            <person name="Auch B."/>
            <person name="Kono T."/>
            <person name="Mallez S."/>
            <person name="Zhang Y."/>
            <person name="Obille A."/>
            <person name="Becker A."/>
            <person name="Abrahante J.E."/>
            <person name="Garbe J."/>
            <person name="Badalamenti J.P."/>
            <person name="Herman A."/>
            <person name="Mangelson H."/>
            <person name="Liachko I."/>
            <person name="Sullivan S."/>
            <person name="Sone E.D."/>
            <person name="Koren S."/>
            <person name="Silverstein K.A.T."/>
            <person name="Beckman K.B."/>
            <person name="Gohl D.M."/>
        </authorList>
    </citation>
    <scope>NUCLEOTIDE SEQUENCE</scope>
    <source>
        <strain evidence="2">Duluth1</strain>
        <tissue evidence="2">Whole animal</tissue>
    </source>
</reference>
<evidence type="ECO:0000256" key="1">
    <source>
        <dbReference type="SAM" id="MobiDB-lite"/>
    </source>
</evidence>
<gene>
    <name evidence="2" type="ORF">DPMN_109745</name>
</gene>
<sequence length="114" mass="12814">MSRVVGRVDGRDVFQEVEEANDRGKLWVSGRDLVIELGTMLPLDHGRVERTVKGQVSMARKRAKHGFLAEVRRYGHQNLSDAFIQRVLAGPKKLRGIPGASLTPRRSRSRSKLP</sequence>
<feature type="region of interest" description="Disordered" evidence="1">
    <location>
        <begin position="94"/>
        <end position="114"/>
    </location>
</feature>
<proteinExistence type="predicted"/>
<comment type="caution">
    <text evidence="2">The sequence shown here is derived from an EMBL/GenBank/DDBJ whole genome shotgun (WGS) entry which is preliminary data.</text>
</comment>
<protein>
    <submittedName>
        <fullName evidence="2">Uncharacterized protein</fullName>
    </submittedName>
</protein>
<feature type="compositionally biased region" description="Basic residues" evidence="1">
    <location>
        <begin position="105"/>
        <end position="114"/>
    </location>
</feature>
<keyword evidence="3" id="KW-1185">Reference proteome</keyword>
<name>A0A9D4KAT9_DREPO</name>
<dbReference type="EMBL" id="JAIWYP010000004">
    <property type="protein sequence ID" value="KAH3836375.1"/>
    <property type="molecule type" value="Genomic_DNA"/>
</dbReference>